<name>A0ABQ5C4T8_9ASTR</name>
<evidence type="ECO:0000313" key="2">
    <source>
        <dbReference type="Proteomes" id="UP001151760"/>
    </source>
</evidence>
<reference evidence="1" key="2">
    <citation type="submission" date="2022-01" db="EMBL/GenBank/DDBJ databases">
        <authorList>
            <person name="Yamashiro T."/>
            <person name="Shiraishi A."/>
            <person name="Satake H."/>
            <person name="Nakayama K."/>
        </authorList>
    </citation>
    <scope>NUCLEOTIDE SEQUENCE</scope>
</reference>
<accession>A0ABQ5C4T8</accession>
<sequence>MFDWVSTVVMDESIQTEIEMVNTTVEIEDQCMKTDQIDKETMSSDGMQSKQADVSCIHALNEHHWHEICVILNVQVIE</sequence>
<evidence type="ECO:0000313" key="1">
    <source>
        <dbReference type="EMBL" id="GJT22125.1"/>
    </source>
</evidence>
<organism evidence="1 2">
    <name type="scientific">Tanacetum coccineum</name>
    <dbReference type="NCBI Taxonomy" id="301880"/>
    <lineage>
        <taxon>Eukaryota</taxon>
        <taxon>Viridiplantae</taxon>
        <taxon>Streptophyta</taxon>
        <taxon>Embryophyta</taxon>
        <taxon>Tracheophyta</taxon>
        <taxon>Spermatophyta</taxon>
        <taxon>Magnoliopsida</taxon>
        <taxon>eudicotyledons</taxon>
        <taxon>Gunneridae</taxon>
        <taxon>Pentapetalae</taxon>
        <taxon>asterids</taxon>
        <taxon>campanulids</taxon>
        <taxon>Asterales</taxon>
        <taxon>Asteraceae</taxon>
        <taxon>Asteroideae</taxon>
        <taxon>Anthemideae</taxon>
        <taxon>Anthemidinae</taxon>
        <taxon>Tanacetum</taxon>
    </lineage>
</organism>
<reference evidence="1" key="1">
    <citation type="journal article" date="2022" name="Int. J. Mol. Sci.">
        <title>Draft Genome of Tanacetum Coccineum: Genomic Comparison of Closely Related Tanacetum-Family Plants.</title>
        <authorList>
            <person name="Yamashiro T."/>
            <person name="Shiraishi A."/>
            <person name="Nakayama K."/>
            <person name="Satake H."/>
        </authorList>
    </citation>
    <scope>NUCLEOTIDE SEQUENCE</scope>
</reference>
<dbReference type="Proteomes" id="UP001151760">
    <property type="component" value="Unassembled WGS sequence"/>
</dbReference>
<proteinExistence type="predicted"/>
<comment type="caution">
    <text evidence="1">The sequence shown here is derived from an EMBL/GenBank/DDBJ whole genome shotgun (WGS) entry which is preliminary data.</text>
</comment>
<gene>
    <name evidence="1" type="ORF">Tco_0892062</name>
</gene>
<keyword evidence="2" id="KW-1185">Reference proteome</keyword>
<dbReference type="EMBL" id="BQNB010013945">
    <property type="protein sequence ID" value="GJT22125.1"/>
    <property type="molecule type" value="Genomic_DNA"/>
</dbReference>
<protein>
    <submittedName>
        <fullName evidence="1">Uncharacterized protein</fullName>
    </submittedName>
</protein>